<name>A0A2L2XD43_9FIRM</name>
<accession>A0A2L2XD43</accession>
<dbReference type="InterPro" id="IPR043129">
    <property type="entry name" value="ATPase_NBD"/>
</dbReference>
<evidence type="ECO:0000259" key="2">
    <source>
        <dbReference type="Pfam" id="PF02541"/>
    </source>
</evidence>
<dbReference type="InterPro" id="IPR003695">
    <property type="entry name" value="Ppx_GppA_N"/>
</dbReference>
<sequence length="307" mass="32755">MRDKMDKIAVIDVGSNSTRLLIAGVNPEGEVKPLHTGLITTRLGEGINRGLLLPGAMERTVGAIADFKDLAGEWGVSGLVVSATSAVRDAANRRDFLESVKEKTGFELRVLSGPEEAFFSYYGVKKGLAGGPGRMAVVDIGGGSTEFTWPENGSLACGSARVGAVRMTEGGHRDEEILSLLMPLLGGVKKARPDNVVAVGGTATTLAAMDMKMIEYDPVRVHGYRLEKSRTELLLDTLIGAGAEGRKKIPGLQPARADIIVAGVRIILIIMEQLESSFITVSEADLLYGLASCYVKSVEIKNVIHYQ</sequence>
<comment type="caution">
    <text evidence="3">The sequence shown here is derived from an EMBL/GenBank/DDBJ whole genome shotgun (WGS) entry which is preliminary data.</text>
</comment>
<dbReference type="SUPFAM" id="SSF53067">
    <property type="entry name" value="Actin-like ATPase domain"/>
    <property type="match status" value="2"/>
</dbReference>
<dbReference type="Gene3D" id="3.30.420.150">
    <property type="entry name" value="Exopolyphosphatase. Domain 2"/>
    <property type="match status" value="1"/>
</dbReference>
<organism evidence="3 4">
    <name type="scientific">Desulfocucumis palustris</name>
    <dbReference type="NCBI Taxonomy" id="1898651"/>
    <lineage>
        <taxon>Bacteria</taxon>
        <taxon>Bacillati</taxon>
        <taxon>Bacillota</taxon>
        <taxon>Clostridia</taxon>
        <taxon>Eubacteriales</taxon>
        <taxon>Desulfocucumaceae</taxon>
        <taxon>Desulfocucumis</taxon>
    </lineage>
</organism>
<feature type="domain" description="Ppx/GppA phosphatase N-terminal" evidence="2">
    <location>
        <begin position="31"/>
        <end position="284"/>
    </location>
</feature>
<comment type="similarity">
    <text evidence="1">Belongs to the GppA/Ppx family.</text>
</comment>
<dbReference type="Proteomes" id="UP000239549">
    <property type="component" value="Unassembled WGS sequence"/>
</dbReference>
<keyword evidence="4" id="KW-1185">Reference proteome</keyword>
<evidence type="ECO:0000313" key="4">
    <source>
        <dbReference type="Proteomes" id="UP000239549"/>
    </source>
</evidence>
<dbReference type="CDD" id="cd24054">
    <property type="entry name" value="ASKHA_NBD_AaPPX-GppA_MtPPX2-like"/>
    <property type="match status" value="1"/>
</dbReference>
<dbReference type="GO" id="GO:0016462">
    <property type="term" value="F:pyrophosphatase activity"/>
    <property type="evidence" value="ECO:0007669"/>
    <property type="project" value="TreeGrafter"/>
</dbReference>
<evidence type="ECO:0000313" key="3">
    <source>
        <dbReference type="EMBL" id="GBF32146.1"/>
    </source>
</evidence>
<dbReference type="PANTHER" id="PTHR30005:SF0">
    <property type="entry name" value="RETROGRADE REGULATION PROTEIN 2"/>
    <property type="match status" value="1"/>
</dbReference>
<evidence type="ECO:0000256" key="1">
    <source>
        <dbReference type="ARBA" id="ARBA00007125"/>
    </source>
</evidence>
<reference evidence="4" key="1">
    <citation type="submission" date="2018-02" db="EMBL/GenBank/DDBJ databases">
        <title>Genome sequence of Desulfocucumis palustris strain NAW-5.</title>
        <authorList>
            <person name="Watanabe M."/>
            <person name="Kojima H."/>
            <person name="Fukui M."/>
        </authorList>
    </citation>
    <scope>NUCLEOTIDE SEQUENCE [LARGE SCALE GENOMIC DNA]</scope>
    <source>
        <strain evidence="4">NAW-5</strain>
    </source>
</reference>
<dbReference type="EMBL" id="BFAV01000018">
    <property type="protein sequence ID" value="GBF32146.1"/>
    <property type="molecule type" value="Genomic_DNA"/>
</dbReference>
<dbReference type="InterPro" id="IPR050273">
    <property type="entry name" value="GppA/Ppx_hydrolase"/>
</dbReference>
<protein>
    <submittedName>
        <fullName evidence="3">Exopolyphosphatase</fullName>
    </submittedName>
</protein>
<dbReference type="RefSeq" id="WP_231702597.1">
    <property type="nucleotide sequence ID" value="NZ_BFAV01000018.1"/>
</dbReference>
<dbReference type="Pfam" id="PF02541">
    <property type="entry name" value="Ppx-GppA"/>
    <property type="match status" value="1"/>
</dbReference>
<gene>
    <name evidence="3" type="ORF">DCCM_0337</name>
</gene>
<dbReference type="PANTHER" id="PTHR30005">
    <property type="entry name" value="EXOPOLYPHOSPHATASE"/>
    <property type="match status" value="1"/>
</dbReference>
<proteinExistence type="inferred from homology"/>
<dbReference type="AlphaFoldDB" id="A0A2L2XD43"/>
<dbReference type="Gene3D" id="3.30.420.40">
    <property type="match status" value="1"/>
</dbReference>